<accession>A0A6G1WKH7</accession>
<comment type="caution">
    <text evidence="2">The sequence shown here is derived from an EMBL/GenBank/DDBJ whole genome shotgun (WGS) entry which is preliminary data.</text>
</comment>
<dbReference type="OMA" id="APRMRDS"/>
<feature type="compositionally biased region" description="Basic and acidic residues" evidence="1">
    <location>
        <begin position="103"/>
        <end position="132"/>
    </location>
</feature>
<organism evidence="2">
    <name type="scientific">Sinorhizobium medicae</name>
    <dbReference type="NCBI Taxonomy" id="110321"/>
    <lineage>
        <taxon>Bacteria</taxon>
        <taxon>Pseudomonadati</taxon>
        <taxon>Pseudomonadota</taxon>
        <taxon>Alphaproteobacteria</taxon>
        <taxon>Hyphomicrobiales</taxon>
        <taxon>Rhizobiaceae</taxon>
        <taxon>Sinorhizobium/Ensifer group</taxon>
        <taxon>Sinorhizobium</taxon>
    </lineage>
</organism>
<dbReference type="EMBL" id="WISB01000089">
    <property type="protein sequence ID" value="MQW70196.1"/>
    <property type="molecule type" value="Genomic_DNA"/>
</dbReference>
<sequence>MHWEVIMRKRSRKLSPEVRAAISAFLSACQKEARPFATAEALGAVRRVFPDLDISDTELMDAISSEATSAGFEVDTPEPRSAARMKDALEKWDNEGGAIKNRAPVEAHGIRANDKDGKGRRAKAIKDRNELL</sequence>
<dbReference type="AlphaFoldDB" id="A0A6G1WKH7"/>
<gene>
    <name evidence="2" type="ORF">GHJ91_13795</name>
</gene>
<proteinExistence type="predicted"/>
<name>A0A6G1WKH7_9HYPH</name>
<dbReference type="RefSeq" id="WP_011970189.1">
    <property type="nucleotide sequence ID" value="NZ_CP104149.1"/>
</dbReference>
<feature type="region of interest" description="Disordered" evidence="1">
    <location>
        <begin position="95"/>
        <end position="132"/>
    </location>
</feature>
<evidence type="ECO:0000313" key="2">
    <source>
        <dbReference type="EMBL" id="MQW70196.1"/>
    </source>
</evidence>
<evidence type="ECO:0000256" key="1">
    <source>
        <dbReference type="SAM" id="MobiDB-lite"/>
    </source>
</evidence>
<reference evidence="2" key="1">
    <citation type="journal article" date="2013" name="Genome Biol.">
        <title>Comparative genomics of the core and accessory genomes of 48 Sinorhizobium strains comprising five genospecies.</title>
        <authorList>
            <person name="Sugawara M."/>
            <person name="Epstein B."/>
            <person name="Badgley B.D."/>
            <person name="Unno T."/>
            <person name="Xu L."/>
            <person name="Reese J."/>
            <person name="Gyaneshwar P."/>
            <person name="Denny R."/>
            <person name="Mudge J."/>
            <person name="Bharti A.K."/>
            <person name="Farmer A.D."/>
            <person name="May G.D."/>
            <person name="Woodward J.E."/>
            <person name="Medigue C."/>
            <person name="Vallenet D."/>
            <person name="Lajus A."/>
            <person name="Rouy Z."/>
            <person name="Martinez-Vaz B."/>
            <person name="Tiffin P."/>
            <person name="Young N.D."/>
            <person name="Sadowsky M.J."/>
        </authorList>
    </citation>
    <scope>NUCLEOTIDE SEQUENCE</scope>
    <source>
        <strain evidence="2">M1</strain>
    </source>
</reference>
<protein>
    <submittedName>
        <fullName evidence="2">Uncharacterized protein</fullName>
    </submittedName>
</protein>